<dbReference type="InterPro" id="IPR002347">
    <property type="entry name" value="SDR_fam"/>
</dbReference>
<dbReference type="OrthoDB" id="1669814at2759"/>
<dbReference type="Pfam" id="PF13561">
    <property type="entry name" value="adh_short_C2"/>
    <property type="match status" value="1"/>
</dbReference>
<sequence>MTPSIEPVIVSVALCVFIIKGGVLGIGAAIARIIAKFKQIKDELEAINPYTKVFTEYVDVSSSSSSGAIHGCLNAAGVAQVMSDPSSIELMILQERDEGIERVINVNYKGVVYCTRSYPSIVNIASLASLMHIPGGYICSTSKAASTGIRLNAVSPGNILTLITRKFVPADADTDLMAKNAAAAGLSSLDLYDVVRTIVWLLSEASIYVNGINLAVGTIVL</sequence>
<dbReference type="PANTHER" id="PTHR43180">
    <property type="entry name" value="3-OXOACYL-(ACYL-CARRIER-PROTEIN) REDUCTASE (AFU_ORTHOLOGUE AFUA_6G11210)"/>
    <property type="match status" value="1"/>
</dbReference>
<keyword evidence="4" id="KW-0472">Membrane</keyword>
<dbReference type="EMBL" id="JAGMUX010000034">
    <property type="protein sequence ID" value="KAH7207890.1"/>
    <property type="molecule type" value="Genomic_DNA"/>
</dbReference>
<evidence type="ECO:0000256" key="4">
    <source>
        <dbReference type="SAM" id="Phobius"/>
    </source>
</evidence>
<accession>A0A9P9FWG1</accession>
<dbReference type="PANTHER" id="PTHR43180:SF63">
    <property type="entry name" value="DEHYDROGENASE_REDUCTASE FAMILY PROTEIN, PUTATIVE (AFU_ORTHOLOGUE AFUA_6G03520)-RELATED"/>
    <property type="match status" value="1"/>
</dbReference>
<feature type="transmembrane region" description="Helical" evidence="4">
    <location>
        <begin position="6"/>
        <end position="31"/>
    </location>
</feature>
<keyword evidence="3" id="KW-0560">Oxidoreductase</keyword>
<keyword evidence="4" id="KW-1133">Transmembrane helix</keyword>
<evidence type="ECO:0000256" key="3">
    <source>
        <dbReference type="ARBA" id="ARBA00023002"/>
    </source>
</evidence>
<dbReference type="SUPFAM" id="SSF51735">
    <property type="entry name" value="NAD(P)-binding Rossmann-fold domains"/>
    <property type="match status" value="1"/>
</dbReference>
<organism evidence="5 6">
    <name type="scientific">Fusarium redolens</name>
    <dbReference type="NCBI Taxonomy" id="48865"/>
    <lineage>
        <taxon>Eukaryota</taxon>
        <taxon>Fungi</taxon>
        <taxon>Dikarya</taxon>
        <taxon>Ascomycota</taxon>
        <taxon>Pezizomycotina</taxon>
        <taxon>Sordariomycetes</taxon>
        <taxon>Hypocreomycetidae</taxon>
        <taxon>Hypocreales</taxon>
        <taxon>Nectriaceae</taxon>
        <taxon>Fusarium</taxon>
        <taxon>Fusarium redolens species complex</taxon>
    </lineage>
</organism>
<keyword evidence="2" id="KW-0521">NADP</keyword>
<dbReference type="Gene3D" id="3.40.50.720">
    <property type="entry name" value="NAD(P)-binding Rossmann-like Domain"/>
    <property type="match status" value="1"/>
</dbReference>
<dbReference type="CDD" id="cd05233">
    <property type="entry name" value="SDR_c"/>
    <property type="match status" value="1"/>
</dbReference>
<protein>
    <submittedName>
        <fullName evidence="5">Uncharacterized protein</fullName>
    </submittedName>
</protein>
<keyword evidence="4" id="KW-0812">Transmembrane</keyword>
<dbReference type="PRINTS" id="PR00081">
    <property type="entry name" value="GDHRDH"/>
</dbReference>
<evidence type="ECO:0000256" key="1">
    <source>
        <dbReference type="ARBA" id="ARBA00006484"/>
    </source>
</evidence>
<dbReference type="Proteomes" id="UP000720189">
    <property type="component" value="Unassembled WGS sequence"/>
</dbReference>
<name>A0A9P9FWG1_FUSRE</name>
<dbReference type="RefSeq" id="XP_046041265.1">
    <property type="nucleotide sequence ID" value="XM_046196482.1"/>
</dbReference>
<evidence type="ECO:0000313" key="5">
    <source>
        <dbReference type="EMBL" id="KAH7207890.1"/>
    </source>
</evidence>
<comment type="similarity">
    <text evidence="1">Belongs to the short-chain dehydrogenases/reductases (SDR) family.</text>
</comment>
<evidence type="ECO:0000313" key="6">
    <source>
        <dbReference type="Proteomes" id="UP000720189"/>
    </source>
</evidence>
<gene>
    <name evidence="5" type="ORF">BKA55DRAFT_600130</name>
</gene>
<dbReference type="GeneID" id="70226436"/>
<proteinExistence type="inferred from homology"/>
<evidence type="ECO:0000256" key="2">
    <source>
        <dbReference type="ARBA" id="ARBA00022857"/>
    </source>
</evidence>
<dbReference type="GO" id="GO:0016491">
    <property type="term" value="F:oxidoreductase activity"/>
    <property type="evidence" value="ECO:0007669"/>
    <property type="project" value="UniProtKB-KW"/>
</dbReference>
<dbReference type="InterPro" id="IPR036291">
    <property type="entry name" value="NAD(P)-bd_dom_sf"/>
</dbReference>
<reference evidence="5" key="1">
    <citation type="journal article" date="2021" name="Nat. Commun.">
        <title>Genetic determinants of endophytism in the Arabidopsis root mycobiome.</title>
        <authorList>
            <person name="Mesny F."/>
            <person name="Miyauchi S."/>
            <person name="Thiergart T."/>
            <person name="Pickel B."/>
            <person name="Atanasova L."/>
            <person name="Karlsson M."/>
            <person name="Huettel B."/>
            <person name="Barry K.W."/>
            <person name="Haridas S."/>
            <person name="Chen C."/>
            <person name="Bauer D."/>
            <person name="Andreopoulos W."/>
            <person name="Pangilinan J."/>
            <person name="LaButti K."/>
            <person name="Riley R."/>
            <person name="Lipzen A."/>
            <person name="Clum A."/>
            <person name="Drula E."/>
            <person name="Henrissat B."/>
            <person name="Kohler A."/>
            <person name="Grigoriev I.V."/>
            <person name="Martin F.M."/>
            <person name="Hacquard S."/>
        </authorList>
    </citation>
    <scope>NUCLEOTIDE SEQUENCE</scope>
    <source>
        <strain evidence="5">MPI-CAGE-AT-0023</strain>
    </source>
</reference>
<comment type="caution">
    <text evidence="5">The sequence shown here is derived from an EMBL/GenBank/DDBJ whole genome shotgun (WGS) entry which is preliminary data.</text>
</comment>
<keyword evidence="6" id="KW-1185">Reference proteome</keyword>
<dbReference type="AlphaFoldDB" id="A0A9P9FWG1"/>